<sequence>MLHIVLLDFHLFATSSRPLRIIRITLSLAAIVGLAGSIGYSRQLAQLRHTHAELREQVGLLEVEDPTKVAIACVSYSEEDIPPGVDQAYVWQYRIHIPANYGPCYKTQRGLVTADSPHGRGSSGGSWSGSNSEAKEVLATIALIHADGKWMFCRTTGGSSSTATMPDEFGLDALEDLVIDVPVKPEHATRTFETDEAICLFRIREKSLAKKRNGDPEIDLYQGLVVYLFSDKHRDAFEAWARGKAESMQEATP</sequence>
<name>A0ABP8NQY9_9BACT</name>
<dbReference type="Proteomes" id="UP001500840">
    <property type="component" value="Unassembled WGS sequence"/>
</dbReference>
<dbReference type="EMBL" id="BAABGA010000120">
    <property type="protein sequence ID" value="GAA4471306.1"/>
    <property type="molecule type" value="Genomic_DNA"/>
</dbReference>
<evidence type="ECO:0000313" key="3">
    <source>
        <dbReference type="Proteomes" id="UP001500840"/>
    </source>
</evidence>
<keyword evidence="3" id="KW-1185">Reference proteome</keyword>
<reference evidence="3" key="1">
    <citation type="journal article" date="2019" name="Int. J. Syst. Evol. Microbiol.">
        <title>The Global Catalogue of Microorganisms (GCM) 10K type strain sequencing project: providing services to taxonomists for standard genome sequencing and annotation.</title>
        <authorList>
            <consortium name="The Broad Institute Genomics Platform"/>
            <consortium name="The Broad Institute Genome Sequencing Center for Infectious Disease"/>
            <person name="Wu L."/>
            <person name="Ma J."/>
        </authorList>
    </citation>
    <scope>NUCLEOTIDE SEQUENCE [LARGE SCALE GENOMIC DNA]</scope>
    <source>
        <strain evidence="3">JCM 17759</strain>
    </source>
</reference>
<gene>
    <name evidence="2" type="ORF">GCM10023156_65700</name>
</gene>
<protein>
    <submittedName>
        <fullName evidence="2">Uncharacterized protein</fullName>
    </submittedName>
</protein>
<feature type="region of interest" description="Disordered" evidence="1">
    <location>
        <begin position="112"/>
        <end position="131"/>
    </location>
</feature>
<accession>A0ABP8NQY9</accession>
<evidence type="ECO:0000313" key="2">
    <source>
        <dbReference type="EMBL" id="GAA4471306.1"/>
    </source>
</evidence>
<proteinExistence type="predicted"/>
<organism evidence="2 3">
    <name type="scientific">Novipirellula rosea</name>
    <dbReference type="NCBI Taxonomy" id="1031540"/>
    <lineage>
        <taxon>Bacteria</taxon>
        <taxon>Pseudomonadati</taxon>
        <taxon>Planctomycetota</taxon>
        <taxon>Planctomycetia</taxon>
        <taxon>Pirellulales</taxon>
        <taxon>Pirellulaceae</taxon>
        <taxon>Novipirellula</taxon>
    </lineage>
</organism>
<comment type="caution">
    <text evidence="2">The sequence shown here is derived from an EMBL/GenBank/DDBJ whole genome shotgun (WGS) entry which is preliminary data.</text>
</comment>
<evidence type="ECO:0000256" key="1">
    <source>
        <dbReference type="SAM" id="MobiDB-lite"/>
    </source>
</evidence>